<proteinExistence type="predicted"/>
<keyword evidence="3" id="KW-1185">Reference proteome</keyword>
<reference evidence="2 3" key="1">
    <citation type="journal article" date="2014" name="PLoS Genet.">
        <title>Phylogenetically driven sequencing of extremely halophilic archaea reveals strategies for static and dynamic osmo-response.</title>
        <authorList>
            <person name="Becker E.A."/>
            <person name="Seitzer P.M."/>
            <person name="Tritt A."/>
            <person name="Larsen D."/>
            <person name="Krusor M."/>
            <person name="Yao A.I."/>
            <person name="Wu D."/>
            <person name="Madern D."/>
            <person name="Eisen J.A."/>
            <person name="Darling A.E."/>
            <person name="Facciotti M.T."/>
        </authorList>
    </citation>
    <scope>NUCLEOTIDE SEQUENCE [LARGE SCALE GENOMIC DNA]</scope>
    <source>
        <strain evidence="2 3">GA33</strain>
    </source>
</reference>
<dbReference type="EMBL" id="AOHW01000050">
    <property type="protein sequence ID" value="ELY36624.1"/>
    <property type="molecule type" value="Genomic_DNA"/>
</dbReference>
<feature type="compositionally biased region" description="Basic and acidic residues" evidence="1">
    <location>
        <begin position="1"/>
        <end position="17"/>
    </location>
</feature>
<gene>
    <name evidence="2" type="ORF">C496_21025</name>
</gene>
<name>L9VHQ5_9EURY</name>
<dbReference type="AlphaFoldDB" id="L9VHQ5"/>
<organism evidence="2 3">
    <name type="scientific">Natronorubrum tibetense GA33</name>
    <dbReference type="NCBI Taxonomy" id="1114856"/>
    <lineage>
        <taxon>Archaea</taxon>
        <taxon>Methanobacteriati</taxon>
        <taxon>Methanobacteriota</taxon>
        <taxon>Stenosarchaea group</taxon>
        <taxon>Halobacteria</taxon>
        <taxon>Halobacteriales</taxon>
        <taxon>Natrialbaceae</taxon>
        <taxon>Natronorubrum</taxon>
    </lineage>
</organism>
<accession>L9VHQ5</accession>
<evidence type="ECO:0000313" key="2">
    <source>
        <dbReference type="EMBL" id="ELY36624.1"/>
    </source>
</evidence>
<protein>
    <submittedName>
        <fullName evidence="2">Uncharacterized protein</fullName>
    </submittedName>
</protein>
<evidence type="ECO:0000256" key="1">
    <source>
        <dbReference type="SAM" id="MobiDB-lite"/>
    </source>
</evidence>
<evidence type="ECO:0000313" key="3">
    <source>
        <dbReference type="Proteomes" id="UP000011599"/>
    </source>
</evidence>
<comment type="caution">
    <text evidence="2">The sequence shown here is derived from an EMBL/GenBank/DDBJ whole genome shotgun (WGS) entry which is preliminary data.</text>
</comment>
<feature type="region of interest" description="Disordered" evidence="1">
    <location>
        <begin position="1"/>
        <end position="21"/>
    </location>
</feature>
<sequence>MVAKRSETDRPRLESSRSNRLRASRFACSTPLSFRTAFAHLECGATGKTEFPSEARHRVR</sequence>
<dbReference type="Proteomes" id="UP000011599">
    <property type="component" value="Unassembled WGS sequence"/>
</dbReference>